<evidence type="ECO:0000256" key="5">
    <source>
        <dbReference type="ARBA" id="ARBA00022825"/>
    </source>
</evidence>
<dbReference type="InterPro" id="IPR029045">
    <property type="entry name" value="ClpP/crotonase-like_dom_sf"/>
</dbReference>
<dbReference type="SUPFAM" id="SSF52096">
    <property type="entry name" value="ClpP/crotonase"/>
    <property type="match status" value="2"/>
</dbReference>
<dbReference type="RefSeq" id="WP_094482939.1">
    <property type="nucleotide sequence ID" value="NZ_JACKSC010000395.1"/>
</dbReference>
<evidence type="ECO:0000256" key="1">
    <source>
        <dbReference type="ARBA" id="ARBA00004370"/>
    </source>
</evidence>
<keyword evidence="11" id="KW-1185">Reference proteome</keyword>
<dbReference type="GO" id="GO:0016020">
    <property type="term" value="C:membrane"/>
    <property type="evidence" value="ECO:0007669"/>
    <property type="project" value="UniProtKB-SubCell"/>
</dbReference>
<name>A0A255DMJ3_9MYCO</name>
<keyword evidence="5" id="KW-0720">Serine protease</keyword>
<feature type="active site" description="Proton donor/acceptor" evidence="7">
    <location>
        <position position="175"/>
    </location>
</feature>
<evidence type="ECO:0000256" key="6">
    <source>
        <dbReference type="ARBA" id="ARBA00023136"/>
    </source>
</evidence>
<comment type="subcellular location">
    <subcellularLocation>
        <location evidence="1">Membrane</location>
    </subcellularLocation>
</comment>
<dbReference type="Gene3D" id="3.90.226.10">
    <property type="entry name" value="2-enoyl-CoA Hydratase, Chain A, domain 1"/>
    <property type="match status" value="3"/>
</dbReference>
<dbReference type="InterPro" id="IPR002142">
    <property type="entry name" value="Peptidase_S49"/>
</dbReference>
<dbReference type="PIRSF" id="PIRSF001217">
    <property type="entry name" value="Protease_4_SppA"/>
    <property type="match status" value="1"/>
</dbReference>
<evidence type="ECO:0000256" key="2">
    <source>
        <dbReference type="ARBA" id="ARBA00008683"/>
    </source>
</evidence>
<dbReference type="GO" id="GO:0006465">
    <property type="term" value="P:signal peptide processing"/>
    <property type="evidence" value="ECO:0007669"/>
    <property type="project" value="InterPro"/>
</dbReference>
<evidence type="ECO:0000259" key="9">
    <source>
        <dbReference type="Pfam" id="PF01343"/>
    </source>
</evidence>
<evidence type="ECO:0000256" key="7">
    <source>
        <dbReference type="PIRSR" id="PIRSR001217-1"/>
    </source>
</evidence>
<evidence type="ECO:0000256" key="8">
    <source>
        <dbReference type="SAM" id="MobiDB-lite"/>
    </source>
</evidence>
<dbReference type="PANTHER" id="PTHR33209">
    <property type="entry name" value="PROTEASE 4"/>
    <property type="match status" value="1"/>
</dbReference>
<dbReference type="NCBIfam" id="TIGR00706">
    <property type="entry name" value="SppA_dom"/>
    <property type="match status" value="1"/>
</dbReference>
<gene>
    <name evidence="10" type="primary">sppA</name>
    <name evidence="10" type="ORF">CG716_20390</name>
</gene>
<comment type="similarity">
    <text evidence="2">Belongs to the peptidase S49 family.</text>
</comment>
<dbReference type="EMBL" id="NOZR01000019">
    <property type="protein sequence ID" value="OYN76873.1"/>
    <property type="molecule type" value="Genomic_DNA"/>
</dbReference>
<reference evidence="10 11" key="1">
    <citation type="submission" date="2017-07" db="EMBL/GenBank/DDBJ databases">
        <title>The new phylogeny of genus Mycobacterium.</title>
        <authorList>
            <person name="Tortoli E."/>
            <person name="Trovato A."/>
            <person name="Cirillo D.M."/>
        </authorList>
    </citation>
    <scope>NUCLEOTIDE SEQUENCE [LARGE SCALE GENOMIC DNA]</scope>
    <source>
        <strain evidence="10 11">ATCC 33027</strain>
    </source>
</reference>
<accession>A0A255DMJ3</accession>
<evidence type="ECO:0000313" key="10">
    <source>
        <dbReference type="EMBL" id="OYN76873.1"/>
    </source>
</evidence>
<feature type="active site" description="Nucleophile" evidence="7">
    <location>
        <position position="411"/>
    </location>
</feature>
<sequence>MFAFLPAVPGADDIRDALRRIDTARHHGVPDGCILELDLQSIPPEASGFDPLTFITGGGRPMLLRDAVAAIHRAAEDSRVAGLIARVQLSAAPAGPVQELRAAIATFSESKPSLAWAETYPGTLSYYLASAFSEVWMQPTGTVGLIGFATSALFLRDALGKAGIEAQFITRGEYKSAANLFTQDRYTDAHREADSRLIASLHSQVWQAIAESRHIDVDAVDALANRAPLLRDDAVTGRLVDRIGFRDEAYNRIAELVGAQSIPGSLRSCPPEGISPETGDADTDDNAPPRLFLSRYAQVRKGGSPVPMPPMPSVPGRKKRPRIAVVTVAGSIVSGRGGPQGLPFGRSSAGGDTIGAALREVATDDDVTAVVVRVDSPGGSVTGSETIWREVTRVRGKGKPVVASMGAVAASGGYYVAMGADAIVANPGTITGSIGVLTGKLVARELKERLGVGSDSVRTNDNADAWSVNAPFTPEQEALVEAEADLFYTDFVQRVAEARHMAVEAVDAVARGRVWTGVDALEHGLVDELGGLRTAVRRAKVLAGIDVDAEVELVSYPSSSLRDFLRPKASSQPAAASLPEAVTVLLGQSVRGALTQGERALTGTSLLWLGESSF</sequence>
<organism evidence="10 11">
    <name type="scientific">Mycolicibacterium sphagni</name>
    <dbReference type="NCBI Taxonomy" id="1786"/>
    <lineage>
        <taxon>Bacteria</taxon>
        <taxon>Bacillati</taxon>
        <taxon>Actinomycetota</taxon>
        <taxon>Actinomycetes</taxon>
        <taxon>Mycobacteriales</taxon>
        <taxon>Mycobacteriaceae</taxon>
        <taxon>Mycolicibacterium</taxon>
    </lineage>
</organism>
<dbReference type="InterPro" id="IPR047272">
    <property type="entry name" value="S49_SppA_C"/>
</dbReference>
<feature type="domain" description="Peptidase S49" evidence="9">
    <location>
        <begin position="107"/>
        <end position="258"/>
    </location>
</feature>
<dbReference type="InterPro" id="IPR047217">
    <property type="entry name" value="S49_SppA_67K_type_N"/>
</dbReference>
<dbReference type="OrthoDB" id="9764363at2"/>
<proteinExistence type="inferred from homology"/>
<keyword evidence="4" id="KW-0378">Hydrolase</keyword>
<dbReference type="CDD" id="cd07023">
    <property type="entry name" value="S49_Sppa_N_C"/>
    <property type="match status" value="1"/>
</dbReference>
<dbReference type="CDD" id="cd07018">
    <property type="entry name" value="S49_SppA_67K_type"/>
    <property type="match status" value="1"/>
</dbReference>
<dbReference type="InterPro" id="IPR004634">
    <property type="entry name" value="Pept_S49_pIV"/>
</dbReference>
<dbReference type="Pfam" id="PF01343">
    <property type="entry name" value="Peptidase_S49"/>
    <property type="match status" value="2"/>
</dbReference>
<evidence type="ECO:0000313" key="11">
    <source>
        <dbReference type="Proteomes" id="UP000216063"/>
    </source>
</evidence>
<comment type="caution">
    <text evidence="10">The sequence shown here is derived from an EMBL/GenBank/DDBJ whole genome shotgun (WGS) entry which is preliminary data.</text>
</comment>
<dbReference type="Proteomes" id="UP000216063">
    <property type="component" value="Unassembled WGS sequence"/>
</dbReference>
<feature type="region of interest" description="Disordered" evidence="8">
    <location>
        <begin position="265"/>
        <end position="288"/>
    </location>
</feature>
<keyword evidence="6" id="KW-0472">Membrane</keyword>
<feature type="domain" description="Peptidase S49" evidence="9">
    <location>
        <begin position="396"/>
        <end position="545"/>
    </location>
</feature>
<keyword evidence="3" id="KW-0645">Protease</keyword>
<evidence type="ECO:0000256" key="3">
    <source>
        <dbReference type="ARBA" id="ARBA00022670"/>
    </source>
</evidence>
<dbReference type="AlphaFoldDB" id="A0A255DMJ3"/>
<protein>
    <submittedName>
        <fullName evidence="10">Signal peptide peptidase SppA</fullName>
    </submittedName>
</protein>
<dbReference type="InterPro" id="IPR004635">
    <property type="entry name" value="Pept_S49_SppA"/>
</dbReference>
<evidence type="ECO:0000256" key="4">
    <source>
        <dbReference type="ARBA" id="ARBA00022801"/>
    </source>
</evidence>
<dbReference type="PANTHER" id="PTHR33209:SF1">
    <property type="entry name" value="PEPTIDASE S49 DOMAIN-CONTAINING PROTEIN"/>
    <property type="match status" value="1"/>
</dbReference>
<dbReference type="GO" id="GO:0008236">
    <property type="term" value="F:serine-type peptidase activity"/>
    <property type="evidence" value="ECO:0007669"/>
    <property type="project" value="UniProtKB-KW"/>
</dbReference>